<gene>
    <name evidence="2" type="ORF">VDGE_30059</name>
</gene>
<proteinExistence type="predicted"/>
<evidence type="ECO:0000256" key="1">
    <source>
        <dbReference type="SAM" id="MobiDB-lite"/>
    </source>
</evidence>
<name>A0A444RKK6_VERDA</name>
<evidence type="ECO:0000313" key="3">
    <source>
        <dbReference type="Proteomes" id="UP000288725"/>
    </source>
</evidence>
<sequence length="69" mass="7538">MEAPTDQAQCYGDAPPALTDAERQANLLRSRQLVLAYLRDQQEVGPWHPGARSSSNSMALNRGGGTQRQ</sequence>
<accession>A0A444RKK6</accession>
<comment type="caution">
    <text evidence="2">The sequence shown here is derived from an EMBL/GenBank/DDBJ whole genome shotgun (WGS) entry which is preliminary data.</text>
</comment>
<feature type="region of interest" description="Disordered" evidence="1">
    <location>
        <begin position="43"/>
        <end position="69"/>
    </location>
</feature>
<dbReference type="Proteomes" id="UP000288725">
    <property type="component" value="Chromosome 5"/>
</dbReference>
<dbReference type="AlphaFoldDB" id="A0A444RKK6"/>
<dbReference type="EMBL" id="RSDZ01000184">
    <property type="protein sequence ID" value="RXG41682.1"/>
    <property type="molecule type" value="Genomic_DNA"/>
</dbReference>
<protein>
    <submittedName>
        <fullName evidence="2">Uncharacterized protein</fullName>
    </submittedName>
</protein>
<evidence type="ECO:0000313" key="2">
    <source>
        <dbReference type="EMBL" id="RXG41682.1"/>
    </source>
</evidence>
<reference evidence="2 3" key="1">
    <citation type="submission" date="2018-12" db="EMBL/GenBank/DDBJ databases">
        <title>Genome of Verticillium dahliae isolate Getta Getta.</title>
        <authorList>
            <person name="Gardiner D.M."/>
        </authorList>
    </citation>
    <scope>NUCLEOTIDE SEQUENCE [LARGE SCALE GENOMIC DNA]</scope>
    <source>
        <strain evidence="2 3">Getta Getta</strain>
    </source>
</reference>
<organism evidence="2 3">
    <name type="scientific">Verticillium dahliae</name>
    <name type="common">Verticillium wilt</name>
    <dbReference type="NCBI Taxonomy" id="27337"/>
    <lineage>
        <taxon>Eukaryota</taxon>
        <taxon>Fungi</taxon>
        <taxon>Dikarya</taxon>
        <taxon>Ascomycota</taxon>
        <taxon>Pezizomycotina</taxon>
        <taxon>Sordariomycetes</taxon>
        <taxon>Hypocreomycetidae</taxon>
        <taxon>Glomerellales</taxon>
        <taxon>Plectosphaerellaceae</taxon>
        <taxon>Verticillium</taxon>
    </lineage>
</organism>